<evidence type="ECO:0000256" key="9">
    <source>
        <dbReference type="SAM" id="Phobius"/>
    </source>
</evidence>
<feature type="transmembrane region" description="Helical" evidence="9">
    <location>
        <begin position="159"/>
        <end position="180"/>
    </location>
</feature>
<evidence type="ECO:0000256" key="2">
    <source>
        <dbReference type="ARBA" id="ARBA00022448"/>
    </source>
</evidence>
<accession>A0A8J4HBH0</accession>
<evidence type="ECO:0000256" key="5">
    <source>
        <dbReference type="ARBA" id="ARBA00022927"/>
    </source>
</evidence>
<protein>
    <submittedName>
        <fullName evidence="11">MotA/TolQ/ExbB proton channel family protein</fullName>
    </submittedName>
</protein>
<evidence type="ECO:0000313" key="11">
    <source>
        <dbReference type="EMBL" id="HGC42460.1"/>
    </source>
</evidence>
<keyword evidence="2 8" id="KW-0813">Transport</keyword>
<name>A0A8J4HBH0_9PROT</name>
<dbReference type="PANTHER" id="PTHR30625:SF15">
    <property type="entry name" value="BIOPOLYMER TRANSPORT PROTEIN EXBB"/>
    <property type="match status" value="1"/>
</dbReference>
<evidence type="ECO:0000256" key="3">
    <source>
        <dbReference type="ARBA" id="ARBA00022475"/>
    </source>
</evidence>
<dbReference type="GO" id="GO:0005886">
    <property type="term" value="C:plasma membrane"/>
    <property type="evidence" value="ECO:0007669"/>
    <property type="project" value="UniProtKB-SubCell"/>
</dbReference>
<keyword evidence="6 9" id="KW-1133">Transmembrane helix</keyword>
<keyword evidence="3" id="KW-1003">Cell membrane</keyword>
<dbReference type="InterPro" id="IPR050790">
    <property type="entry name" value="ExbB/TolQ_transport"/>
</dbReference>
<comment type="similarity">
    <text evidence="8">Belongs to the exbB/tolQ family.</text>
</comment>
<evidence type="ECO:0000259" key="10">
    <source>
        <dbReference type="Pfam" id="PF01618"/>
    </source>
</evidence>
<comment type="subcellular location">
    <subcellularLocation>
        <location evidence="1">Cell membrane</location>
        <topology evidence="1">Multi-pass membrane protein</topology>
    </subcellularLocation>
    <subcellularLocation>
        <location evidence="8">Membrane</location>
        <topology evidence="8">Multi-pass membrane protein</topology>
    </subcellularLocation>
</comment>
<evidence type="ECO:0000256" key="8">
    <source>
        <dbReference type="RuleBase" id="RU004057"/>
    </source>
</evidence>
<keyword evidence="4 9" id="KW-0812">Transmembrane</keyword>
<dbReference type="EMBL" id="DTQM01000086">
    <property type="protein sequence ID" value="HGC42460.1"/>
    <property type="molecule type" value="Genomic_DNA"/>
</dbReference>
<feature type="transmembrane region" description="Helical" evidence="9">
    <location>
        <begin position="15"/>
        <end position="37"/>
    </location>
</feature>
<organism evidence="11">
    <name type="scientific">Acidicaldus sp</name>
    <dbReference type="NCBI Taxonomy" id="1872105"/>
    <lineage>
        <taxon>Bacteria</taxon>
        <taxon>Pseudomonadati</taxon>
        <taxon>Pseudomonadota</taxon>
        <taxon>Alphaproteobacteria</taxon>
        <taxon>Acetobacterales</taxon>
        <taxon>Acetobacteraceae</taxon>
        <taxon>Acidicaldus</taxon>
    </lineage>
</organism>
<feature type="transmembrane region" description="Helical" evidence="9">
    <location>
        <begin position="113"/>
        <end position="139"/>
    </location>
</feature>
<feature type="domain" description="MotA/TolQ/ExbB proton channel" evidence="10">
    <location>
        <begin position="74"/>
        <end position="192"/>
    </location>
</feature>
<dbReference type="Pfam" id="PF01618">
    <property type="entry name" value="MotA_ExbB"/>
    <property type="match status" value="1"/>
</dbReference>
<dbReference type="PANTHER" id="PTHR30625">
    <property type="entry name" value="PROTEIN TOLQ"/>
    <property type="match status" value="1"/>
</dbReference>
<keyword evidence="7 9" id="KW-0472">Membrane</keyword>
<evidence type="ECO:0000256" key="6">
    <source>
        <dbReference type="ARBA" id="ARBA00022989"/>
    </source>
</evidence>
<evidence type="ECO:0000256" key="1">
    <source>
        <dbReference type="ARBA" id="ARBA00004651"/>
    </source>
</evidence>
<keyword evidence="5 8" id="KW-0653">Protein transport</keyword>
<dbReference type="InterPro" id="IPR002898">
    <property type="entry name" value="MotA_ExbB_proton_chnl"/>
</dbReference>
<sequence>MNLDYLIHIANYSDGVIYALAGLLLLELAVIIDRFWYLRRTLIGGTRVVMRVARTGALSLPEMEMLRRSAGKLPEGVLLETALRHADKTKGEALASRLDEAILLMAPQFDRRLWILDTIITLAPLLGLFGTILGMFHAFGVLAKPGSAPTAVTGGVADALVATASGIFIAMLGLLTYNGLNSQIRMILHQLDSLKIMILNRLDGAPLVPLGQTPPARLTPARQSA</sequence>
<proteinExistence type="inferred from homology"/>
<comment type="caution">
    <text evidence="11">The sequence shown here is derived from an EMBL/GenBank/DDBJ whole genome shotgun (WGS) entry which is preliminary data.</text>
</comment>
<dbReference type="GO" id="GO:0017038">
    <property type="term" value="P:protein import"/>
    <property type="evidence" value="ECO:0007669"/>
    <property type="project" value="TreeGrafter"/>
</dbReference>
<reference evidence="11" key="1">
    <citation type="journal article" date="2020" name="mSystems">
        <title>Genome- and Community-Level Interaction Insights into Carbon Utilization and Element Cycling Functions of Hydrothermarchaeota in Hydrothermal Sediment.</title>
        <authorList>
            <person name="Zhou Z."/>
            <person name="Liu Y."/>
            <person name="Xu W."/>
            <person name="Pan J."/>
            <person name="Luo Z.H."/>
            <person name="Li M."/>
        </authorList>
    </citation>
    <scope>NUCLEOTIDE SEQUENCE</scope>
    <source>
        <strain evidence="11">SpSt-997</strain>
    </source>
</reference>
<evidence type="ECO:0000256" key="4">
    <source>
        <dbReference type="ARBA" id="ARBA00022692"/>
    </source>
</evidence>
<dbReference type="AlphaFoldDB" id="A0A8J4HBH0"/>
<evidence type="ECO:0000256" key="7">
    <source>
        <dbReference type="ARBA" id="ARBA00023136"/>
    </source>
</evidence>
<gene>
    <name evidence="11" type="ORF">ENY07_04435</name>
</gene>